<dbReference type="AlphaFoldDB" id="A0A7X6HAE9"/>
<dbReference type="GO" id="GO:0016747">
    <property type="term" value="F:acyltransferase activity, transferring groups other than amino-acyl groups"/>
    <property type="evidence" value="ECO:0007669"/>
    <property type="project" value="InterPro"/>
</dbReference>
<dbReference type="Proteomes" id="UP000544090">
    <property type="component" value="Unassembled WGS sequence"/>
</dbReference>
<name>A0A7X6HAE9_9MICC</name>
<dbReference type="Gene3D" id="3.40.630.30">
    <property type="match status" value="1"/>
</dbReference>
<dbReference type="InterPro" id="IPR000182">
    <property type="entry name" value="GNAT_dom"/>
</dbReference>
<dbReference type="PROSITE" id="PS51186">
    <property type="entry name" value="GNAT"/>
    <property type="match status" value="1"/>
</dbReference>
<evidence type="ECO:0000313" key="4">
    <source>
        <dbReference type="Proteomes" id="UP000544090"/>
    </source>
</evidence>
<dbReference type="InterPro" id="IPR016181">
    <property type="entry name" value="Acyl_CoA_acyltransferase"/>
</dbReference>
<dbReference type="Pfam" id="PF00583">
    <property type="entry name" value="Acetyltransf_1"/>
    <property type="match status" value="1"/>
</dbReference>
<keyword evidence="3" id="KW-0808">Transferase</keyword>
<dbReference type="RefSeq" id="WP_168484773.1">
    <property type="nucleotide sequence ID" value="NZ_JAAZSQ010000002.1"/>
</dbReference>
<feature type="compositionally biased region" description="Polar residues" evidence="1">
    <location>
        <begin position="192"/>
        <end position="209"/>
    </location>
</feature>
<keyword evidence="4" id="KW-1185">Reference proteome</keyword>
<accession>A0A7X6HAE9</accession>
<comment type="caution">
    <text evidence="3">The sequence shown here is derived from an EMBL/GenBank/DDBJ whole genome shotgun (WGS) entry which is preliminary data.</text>
</comment>
<sequence>MLVTTTYLEQTFPDQLDGGARPLPAGARVEQVEAITPEFSKFLYRSVGSSWNWTDRLGLTRDQWDALLRTPGAETWVLYTGGAPAGYVELLGRPEAAGTEVEIMYFGLFPETIGRGLGGGLLTEGIRQAWQLHRRWEGFAPVSRVWVHTCSLDGPAALANYTARGMRVFRTEQEETEPQDASPGLWPEGQAAQPSGQRTGSGSAAQSAQ</sequence>
<gene>
    <name evidence="3" type="ORF">HGG74_02450</name>
</gene>
<feature type="region of interest" description="Disordered" evidence="1">
    <location>
        <begin position="172"/>
        <end position="209"/>
    </location>
</feature>
<dbReference type="SUPFAM" id="SSF55729">
    <property type="entry name" value="Acyl-CoA N-acyltransferases (Nat)"/>
    <property type="match status" value="1"/>
</dbReference>
<dbReference type="EMBL" id="JAAZSQ010000002">
    <property type="protein sequence ID" value="NKX53416.1"/>
    <property type="molecule type" value="Genomic_DNA"/>
</dbReference>
<evidence type="ECO:0000259" key="2">
    <source>
        <dbReference type="PROSITE" id="PS51186"/>
    </source>
</evidence>
<feature type="domain" description="N-acetyltransferase" evidence="2">
    <location>
        <begin position="30"/>
        <end position="188"/>
    </location>
</feature>
<protein>
    <submittedName>
        <fullName evidence="3">GNAT family N-acetyltransferase</fullName>
    </submittedName>
</protein>
<organism evidence="3 4">
    <name type="scientific">Arthrobacter mobilis</name>
    <dbReference type="NCBI Taxonomy" id="2724944"/>
    <lineage>
        <taxon>Bacteria</taxon>
        <taxon>Bacillati</taxon>
        <taxon>Actinomycetota</taxon>
        <taxon>Actinomycetes</taxon>
        <taxon>Micrococcales</taxon>
        <taxon>Micrococcaceae</taxon>
        <taxon>Arthrobacter</taxon>
    </lineage>
</organism>
<reference evidence="3 4" key="1">
    <citation type="submission" date="2020-04" db="EMBL/GenBank/DDBJ databases">
        <title>Arthrobacter sp. nov.</title>
        <authorList>
            <person name="Liu S."/>
        </authorList>
    </citation>
    <scope>NUCLEOTIDE SEQUENCE [LARGE SCALE GENOMIC DNA]</scope>
    <source>
        <strain evidence="3 4">E918</strain>
    </source>
</reference>
<evidence type="ECO:0000256" key="1">
    <source>
        <dbReference type="SAM" id="MobiDB-lite"/>
    </source>
</evidence>
<evidence type="ECO:0000313" key="3">
    <source>
        <dbReference type="EMBL" id="NKX53416.1"/>
    </source>
</evidence>
<proteinExistence type="predicted"/>